<accession>A0ABD1W119</accession>
<evidence type="ECO:0008006" key="3">
    <source>
        <dbReference type="Google" id="ProtNLM"/>
    </source>
</evidence>
<organism evidence="1 2">
    <name type="scientific">Abeliophyllum distichum</name>
    <dbReference type="NCBI Taxonomy" id="126358"/>
    <lineage>
        <taxon>Eukaryota</taxon>
        <taxon>Viridiplantae</taxon>
        <taxon>Streptophyta</taxon>
        <taxon>Embryophyta</taxon>
        <taxon>Tracheophyta</taxon>
        <taxon>Spermatophyta</taxon>
        <taxon>Magnoliopsida</taxon>
        <taxon>eudicotyledons</taxon>
        <taxon>Gunneridae</taxon>
        <taxon>Pentapetalae</taxon>
        <taxon>asterids</taxon>
        <taxon>lamiids</taxon>
        <taxon>Lamiales</taxon>
        <taxon>Oleaceae</taxon>
        <taxon>Forsythieae</taxon>
        <taxon>Abeliophyllum</taxon>
    </lineage>
</organism>
<dbReference type="AlphaFoldDB" id="A0ABD1W119"/>
<sequence length="103" mass="11605">MNPTKYLLTHVGLHAFPIRTCGRIGCVFPYPATRLGREEFPVPGATRSGGKGFFLSCTRRHKVGWGRDFSYQATRLGRKGISYLATRPGRDGFLLLCHKTEYQ</sequence>
<proteinExistence type="predicted"/>
<dbReference type="Proteomes" id="UP001604336">
    <property type="component" value="Unassembled WGS sequence"/>
</dbReference>
<comment type="caution">
    <text evidence="1">The sequence shown here is derived from an EMBL/GenBank/DDBJ whole genome shotgun (WGS) entry which is preliminary data.</text>
</comment>
<name>A0ABD1W119_9LAMI</name>
<evidence type="ECO:0000313" key="2">
    <source>
        <dbReference type="Proteomes" id="UP001604336"/>
    </source>
</evidence>
<dbReference type="EMBL" id="JBFOLK010000001">
    <property type="protein sequence ID" value="KAL2542618.1"/>
    <property type="molecule type" value="Genomic_DNA"/>
</dbReference>
<reference evidence="2" key="1">
    <citation type="submission" date="2024-07" db="EMBL/GenBank/DDBJ databases">
        <title>Two chromosome-level genome assemblies of Korean endemic species Abeliophyllum distichum and Forsythia ovata (Oleaceae).</title>
        <authorList>
            <person name="Jang H."/>
        </authorList>
    </citation>
    <scope>NUCLEOTIDE SEQUENCE [LARGE SCALE GENOMIC DNA]</scope>
</reference>
<keyword evidence="2" id="KW-1185">Reference proteome</keyword>
<gene>
    <name evidence="1" type="ORF">Adt_03596</name>
</gene>
<evidence type="ECO:0000313" key="1">
    <source>
        <dbReference type="EMBL" id="KAL2542618.1"/>
    </source>
</evidence>
<protein>
    <recommendedName>
        <fullName evidence="3">Ribosomal protein L2</fullName>
    </recommendedName>
</protein>